<dbReference type="PANTHER" id="PTHR35807">
    <property type="entry name" value="TRANSCRIPTIONAL REGULATOR REDD-RELATED"/>
    <property type="match status" value="1"/>
</dbReference>
<keyword evidence="10" id="KW-1185">Reference proteome</keyword>
<dbReference type="InterPro" id="IPR002182">
    <property type="entry name" value="NB-ARC"/>
</dbReference>
<reference evidence="9" key="1">
    <citation type="submission" date="2022-10" db="EMBL/GenBank/DDBJ databases">
        <authorList>
            <person name="Mo P."/>
        </authorList>
    </citation>
    <scope>NUCLEOTIDE SEQUENCE</scope>
    <source>
        <strain evidence="9">HUAS 13-4</strain>
        <plasmid evidence="9">punmamed2</plasmid>
    </source>
</reference>
<evidence type="ECO:0000256" key="3">
    <source>
        <dbReference type="ARBA" id="ARBA00023015"/>
    </source>
</evidence>
<dbReference type="Pfam" id="PF13181">
    <property type="entry name" value="TPR_8"/>
    <property type="match status" value="1"/>
</dbReference>
<dbReference type="Proteomes" id="UP001061298">
    <property type="component" value="Plasmid punmamed2"/>
</dbReference>
<dbReference type="InterPro" id="IPR016032">
    <property type="entry name" value="Sig_transdc_resp-reg_C-effctor"/>
</dbReference>
<sequence length="955" mass="104739">MNAEMKPRRPRLLLAALVCRAGEIVSIEDIIDVVWGEDPPVTVRSQVQICVSAARRLLADVGMGDALKTHPFGYSLVLEPGQRDVDDFSRLVSEARAACDAGHFEGAVRSYRSALSLWRGPALSGLDSDVLRRKAVALNEERLTVLEDCIDVELLRGRERNLLSELTSHVSENPLREKLRGQLMLALHRAGRRTDALQVYREGRGRMLEDLGLEPSAELQRLEKEILNDAPELIPAYTQARGPAVPRQLPPRSGHFVGRDDIVEKLGAVLVGKPESGHPGTRSVNVYGQGGVGKTSLAVHVAHQVVQEHFTDGQLYYDLHGSEPSSVAAARVLDHFLRTLGVLPSNIPEGVDERAAMFRSCVADREMLVVLDDAADEAQIRPLLPGGHNCAVLITSRRSQPGIPTLQDVRLDVLSGPQAVELLRRFIGDKRIQAEPDAVAEVVRIADGLPLALSIVGTRLAAAPHRTVSFIAHRMYDDRRRLDELVHGNQAVRTTIASTYDALHPPLRRLLSKLSLFDMETIPGWMAGAVTGLGTEEAHDLMDEAAACQLLTPVEAEPTDHPRYRIHNLIRLFLKETASQLTQAERRDAVRHVTGAWLALVDEAHRQLYGGDFTLVRGQSPRWEPPRDVVGQVVTDPLGWMDGERSGLLAAIAVAGEYGFDEACWDLAVALVTLFEVRRYHDDWKDTHETALNLVLRTGNVRGEAATRCSLGSLYLSQRNVEKALPYLEKARSLFEELCDVGGMALSARNIALTWHIQGSLDKALREYEHAADLFLEVGDPVGRAHVWCNTAQIHVSRGDLAMAEQQLTAALRTCQDVGNPRVTCQVLFRLGELQLVRGHAERSLGYFRKALAIVRTQADQEGEGYVQRGLGRAHLVLGNLAEAARCFQSALSVADTTGSLQDAALAKGGLAEVYLAQGQHQRARALLEQALRVISGSGDTETSARFSALLARVS</sequence>
<feature type="DNA-binding region" description="OmpR/PhoB-type" evidence="7">
    <location>
        <begin position="1"/>
        <end position="78"/>
    </location>
</feature>
<dbReference type="InterPro" id="IPR011990">
    <property type="entry name" value="TPR-like_helical_dom_sf"/>
</dbReference>
<evidence type="ECO:0000256" key="4">
    <source>
        <dbReference type="ARBA" id="ARBA00023125"/>
    </source>
</evidence>
<dbReference type="InterPro" id="IPR051677">
    <property type="entry name" value="AfsR-DnrI-RedD_regulator"/>
</dbReference>
<dbReference type="PRINTS" id="PR00364">
    <property type="entry name" value="DISEASERSIST"/>
</dbReference>
<evidence type="ECO:0000259" key="8">
    <source>
        <dbReference type="PROSITE" id="PS51755"/>
    </source>
</evidence>
<dbReference type="CDD" id="cd15831">
    <property type="entry name" value="BTAD"/>
    <property type="match status" value="1"/>
</dbReference>
<dbReference type="PANTHER" id="PTHR35807:SF1">
    <property type="entry name" value="TRANSCRIPTIONAL REGULATOR REDD"/>
    <property type="match status" value="1"/>
</dbReference>
<dbReference type="EMBL" id="CP106794">
    <property type="protein sequence ID" value="UXY24905.1"/>
    <property type="molecule type" value="Genomic_DNA"/>
</dbReference>
<evidence type="ECO:0000313" key="10">
    <source>
        <dbReference type="Proteomes" id="UP001061298"/>
    </source>
</evidence>
<keyword evidence="2" id="KW-0902">Two-component regulatory system</keyword>
<geneLocation type="plasmid" evidence="9 10">
    <name>punmamed2</name>
</geneLocation>
<dbReference type="InterPro" id="IPR005158">
    <property type="entry name" value="BTAD"/>
</dbReference>
<organism evidence="9 10">
    <name type="scientific">Streptomyces cynarae</name>
    <dbReference type="NCBI Taxonomy" id="2981134"/>
    <lineage>
        <taxon>Bacteria</taxon>
        <taxon>Bacillati</taxon>
        <taxon>Actinomycetota</taxon>
        <taxon>Actinomycetes</taxon>
        <taxon>Kitasatosporales</taxon>
        <taxon>Streptomycetaceae</taxon>
        <taxon>Streptomyces</taxon>
    </lineage>
</organism>
<keyword evidence="3" id="KW-0805">Transcription regulation</keyword>
<evidence type="ECO:0000256" key="1">
    <source>
        <dbReference type="ARBA" id="ARBA00005820"/>
    </source>
</evidence>
<proteinExistence type="inferred from homology"/>
<feature type="repeat" description="TPR" evidence="6">
    <location>
        <begin position="705"/>
        <end position="738"/>
    </location>
</feature>
<accession>A0ABY6EDT3</accession>
<dbReference type="Gene3D" id="1.25.40.10">
    <property type="entry name" value="Tetratricopeptide repeat domain"/>
    <property type="match status" value="2"/>
</dbReference>
<gene>
    <name evidence="9" type="ORF">N8I84_41395</name>
</gene>
<keyword evidence="9" id="KW-0614">Plasmid</keyword>
<dbReference type="SUPFAM" id="SSF52540">
    <property type="entry name" value="P-loop containing nucleoside triphosphate hydrolases"/>
    <property type="match status" value="1"/>
</dbReference>
<dbReference type="Pfam" id="PF00486">
    <property type="entry name" value="Trans_reg_C"/>
    <property type="match status" value="1"/>
</dbReference>
<evidence type="ECO:0000256" key="2">
    <source>
        <dbReference type="ARBA" id="ARBA00023012"/>
    </source>
</evidence>
<dbReference type="Pfam" id="PF00931">
    <property type="entry name" value="NB-ARC"/>
    <property type="match status" value="1"/>
</dbReference>
<dbReference type="SUPFAM" id="SSF48452">
    <property type="entry name" value="TPR-like"/>
    <property type="match status" value="2"/>
</dbReference>
<dbReference type="SMART" id="SM00028">
    <property type="entry name" value="TPR"/>
    <property type="match status" value="7"/>
</dbReference>
<keyword evidence="6" id="KW-0802">TPR repeat</keyword>
<dbReference type="InterPro" id="IPR036388">
    <property type="entry name" value="WH-like_DNA-bd_sf"/>
</dbReference>
<dbReference type="InterPro" id="IPR019734">
    <property type="entry name" value="TPR_rpt"/>
</dbReference>
<evidence type="ECO:0000256" key="6">
    <source>
        <dbReference type="PROSITE-ProRule" id="PRU00339"/>
    </source>
</evidence>
<dbReference type="SUPFAM" id="SSF46894">
    <property type="entry name" value="C-terminal effector domain of the bipartite response regulators"/>
    <property type="match status" value="1"/>
</dbReference>
<keyword evidence="4 7" id="KW-0238">DNA-binding</keyword>
<dbReference type="Pfam" id="PF13424">
    <property type="entry name" value="TPR_12"/>
    <property type="match status" value="1"/>
</dbReference>
<dbReference type="SMART" id="SM00862">
    <property type="entry name" value="Trans_reg_C"/>
    <property type="match status" value="1"/>
</dbReference>
<name>A0ABY6EDT3_9ACTN</name>
<dbReference type="SUPFAM" id="SSF81901">
    <property type="entry name" value="HCP-like"/>
    <property type="match status" value="1"/>
</dbReference>
<dbReference type="InterPro" id="IPR001867">
    <property type="entry name" value="OmpR/PhoB-type_DNA-bd"/>
</dbReference>
<dbReference type="SMART" id="SM01043">
    <property type="entry name" value="BTAD"/>
    <property type="match status" value="1"/>
</dbReference>
<dbReference type="Pfam" id="PF03704">
    <property type="entry name" value="BTAD"/>
    <property type="match status" value="1"/>
</dbReference>
<dbReference type="PROSITE" id="PS50005">
    <property type="entry name" value="TPR"/>
    <property type="match status" value="1"/>
</dbReference>
<dbReference type="PROSITE" id="PS51755">
    <property type="entry name" value="OMPR_PHOB"/>
    <property type="match status" value="1"/>
</dbReference>
<dbReference type="Gene3D" id="1.10.10.10">
    <property type="entry name" value="Winged helix-like DNA-binding domain superfamily/Winged helix DNA-binding domain"/>
    <property type="match status" value="1"/>
</dbReference>
<comment type="similarity">
    <text evidence="1">Belongs to the AfsR/DnrI/RedD regulatory family.</text>
</comment>
<dbReference type="Gene3D" id="3.40.50.300">
    <property type="entry name" value="P-loop containing nucleotide triphosphate hydrolases"/>
    <property type="match status" value="1"/>
</dbReference>
<protein>
    <submittedName>
        <fullName evidence="9">Tetratricopeptide repeat protein</fullName>
    </submittedName>
</protein>
<dbReference type="RefSeq" id="WP_263235139.1">
    <property type="nucleotide sequence ID" value="NZ_CP106794.1"/>
</dbReference>
<evidence type="ECO:0000256" key="5">
    <source>
        <dbReference type="ARBA" id="ARBA00023163"/>
    </source>
</evidence>
<keyword evidence="5" id="KW-0804">Transcription</keyword>
<feature type="domain" description="OmpR/PhoB-type" evidence="8">
    <location>
        <begin position="1"/>
        <end position="78"/>
    </location>
</feature>
<evidence type="ECO:0000313" key="9">
    <source>
        <dbReference type="EMBL" id="UXY24905.1"/>
    </source>
</evidence>
<evidence type="ECO:0000256" key="7">
    <source>
        <dbReference type="PROSITE-ProRule" id="PRU01091"/>
    </source>
</evidence>
<dbReference type="InterPro" id="IPR027417">
    <property type="entry name" value="P-loop_NTPase"/>
</dbReference>